<sequence>MVDYLTTVTDSKQRKTLAVREWWRQSYTFSRGKYLDIRENFYQNFAKICPEFETLNGHQKLPYLLGEHKNASD</sequence>
<organism evidence="1">
    <name type="scientific">Anguilla anguilla</name>
    <name type="common">European freshwater eel</name>
    <name type="synonym">Muraena anguilla</name>
    <dbReference type="NCBI Taxonomy" id="7936"/>
    <lineage>
        <taxon>Eukaryota</taxon>
        <taxon>Metazoa</taxon>
        <taxon>Chordata</taxon>
        <taxon>Craniata</taxon>
        <taxon>Vertebrata</taxon>
        <taxon>Euteleostomi</taxon>
        <taxon>Actinopterygii</taxon>
        <taxon>Neopterygii</taxon>
        <taxon>Teleostei</taxon>
        <taxon>Anguilliformes</taxon>
        <taxon>Anguillidae</taxon>
        <taxon>Anguilla</taxon>
    </lineage>
</organism>
<accession>A0A0E9XVH3</accession>
<evidence type="ECO:0000313" key="1">
    <source>
        <dbReference type="EMBL" id="JAI05704.1"/>
    </source>
</evidence>
<dbReference type="AlphaFoldDB" id="A0A0E9XVH3"/>
<proteinExistence type="predicted"/>
<protein>
    <submittedName>
        <fullName evidence="1">Uncharacterized protein</fullName>
    </submittedName>
</protein>
<reference evidence="1" key="2">
    <citation type="journal article" date="2015" name="Fish Shellfish Immunol.">
        <title>Early steps in the European eel (Anguilla anguilla)-Vibrio vulnificus interaction in the gills: Role of the RtxA13 toxin.</title>
        <authorList>
            <person name="Callol A."/>
            <person name="Pajuelo D."/>
            <person name="Ebbesson L."/>
            <person name="Teles M."/>
            <person name="MacKenzie S."/>
            <person name="Amaro C."/>
        </authorList>
    </citation>
    <scope>NUCLEOTIDE SEQUENCE</scope>
</reference>
<dbReference type="EMBL" id="GBXM01002874">
    <property type="protein sequence ID" value="JAI05704.1"/>
    <property type="molecule type" value="Transcribed_RNA"/>
</dbReference>
<name>A0A0E9XVH3_ANGAN</name>
<reference evidence="1" key="1">
    <citation type="submission" date="2014-11" db="EMBL/GenBank/DDBJ databases">
        <authorList>
            <person name="Amaro Gonzalez C."/>
        </authorList>
    </citation>
    <scope>NUCLEOTIDE SEQUENCE</scope>
</reference>